<dbReference type="FunFam" id="2.30.29.170:FF:000004">
    <property type="entry name" value="EF-hand domain containing 2"/>
    <property type="match status" value="1"/>
</dbReference>
<evidence type="ECO:0000256" key="6">
    <source>
        <dbReference type="SAM" id="Phobius"/>
    </source>
</evidence>
<keyword evidence="6" id="KW-0472">Membrane</keyword>
<evidence type="ECO:0000256" key="5">
    <source>
        <dbReference type="ARBA" id="ARBA00023273"/>
    </source>
</evidence>
<dbReference type="GO" id="GO:0043014">
    <property type="term" value="F:alpha-tubulin binding"/>
    <property type="evidence" value="ECO:0007669"/>
    <property type="project" value="TreeGrafter"/>
</dbReference>
<keyword evidence="2" id="KW-0963">Cytoplasm</keyword>
<comment type="subcellular location">
    <subcellularLocation>
        <location evidence="1">Cytoplasm</location>
        <location evidence="1">Cytoskeleton</location>
        <location evidence="1">Cilium axoneme</location>
    </subcellularLocation>
</comment>
<dbReference type="PROSITE" id="PS51336">
    <property type="entry name" value="DM10"/>
    <property type="match status" value="3"/>
</dbReference>
<evidence type="ECO:0000256" key="3">
    <source>
        <dbReference type="ARBA" id="ARBA00022737"/>
    </source>
</evidence>
<protein>
    <submittedName>
        <fullName evidence="8">EF-hand domain-containing protein</fullName>
    </submittedName>
</protein>
<keyword evidence="9" id="KW-1185">Reference proteome</keyword>
<dbReference type="FunFam" id="2.30.29.170:FF:000001">
    <property type="entry name" value="EF-hand domain containing 1"/>
    <property type="match status" value="1"/>
</dbReference>
<accession>W6USH1</accession>
<dbReference type="InterPro" id="IPR040193">
    <property type="entry name" value="EFHC1/EFHC2/EFHB"/>
</dbReference>
<dbReference type="CTD" id="36336477"/>
<dbReference type="PANTHER" id="PTHR12086">
    <property type="entry name" value="EF-HAND DOMAIN C-TERMINAL CONTAINING PROTEIN"/>
    <property type="match status" value="1"/>
</dbReference>
<dbReference type="AlphaFoldDB" id="W6USH1"/>
<feature type="transmembrane region" description="Helical" evidence="6">
    <location>
        <begin position="17"/>
        <end position="41"/>
    </location>
</feature>
<dbReference type="KEGG" id="egl:EGR_00762"/>
<dbReference type="GeneID" id="36336477"/>
<dbReference type="SMART" id="SM00676">
    <property type="entry name" value="DM10"/>
    <property type="match status" value="3"/>
</dbReference>
<dbReference type="GO" id="GO:0072686">
    <property type="term" value="C:mitotic spindle"/>
    <property type="evidence" value="ECO:0007669"/>
    <property type="project" value="TreeGrafter"/>
</dbReference>
<evidence type="ECO:0000259" key="7">
    <source>
        <dbReference type="PROSITE" id="PS51336"/>
    </source>
</evidence>
<dbReference type="InterPro" id="IPR006602">
    <property type="entry name" value="DM10_dom"/>
</dbReference>
<evidence type="ECO:0000313" key="8">
    <source>
        <dbReference type="EMBL" id="EUB64218.1"/>
    </source>
</evidence>
<dbReference type="OMA" id="SCGEEMM"/>
<evidence type="ECO:0000313" key="9">
    <source>
        <dbReference type="Proteomes" id="UP000019149"/>
    </source>
</evidence>
<name>W6USH1_ECHGR</name>
<dbReference type="RefSeq" id="XP_024355414.1">
    <property type="nucleotide sequence ID" value="XM_024490011.1"/>
</dbReference>
<keyword evidence="4" id="KW-0206">Cytoskeleton</keyword>
<dbReference type="InterPro" id="IPR011992">
    <property type="entry name" value="EF-hand-dom_pair"/>
</dbReference>
<gene>
    <name evidence="8" type="ORF">EGR_00762</name>
</gene>
<dbReference type="Gene3D" id="2.30.29.170">
    <property type="match status" value="3"/>
</dbReference>
<proteinExistence type="predicted"/>
<dbReference type="GO" id="GO:0060285">
    <property type="term" value="P:cilium-dependent cell motility"/>
    <property type="evidence" value="ECO:0007669"/>
    <property type="project" value="TreeGrafter"/>
</dbReference>
<organism evidence="8 9">
    <name type="scientific">Echinococcus granulosus</name>
    <name type="common">Hydatid tapeworm</name>
    <dbReference type="NCBI Taxonomy" id="6210"/>
    <lineage>
        <taxon>Eukaryota</taxon>
        <taxon>Metazoa</taxon>
        <taxon>Spiralia</taxon>
        <taxon>Lophotrochozoa</taxon>
        <taxon>Platyhelminthes</taxon>
        <taxon>Cestoda</taxon>
        <taxon>Eucestoda</taxon>
        <taxon>Cyclophyllidea</taxon>
        <taxon>Taeniidae</taxon>
        <taxon>Echinococcus</taxon>
        <taxon>Echinococcus granulosus group</taxon>
    </lineage>
</organism>
<dbReference type="EMBL" id="APAU02000003">
    <property type="protein sequence ID" value="EUB64218.1"/>
    <property type="molecule type" value="Genomic_DNA"/>
</dbReference>
<dbReference type="GO" id="GO:0000281">
    <property type="term" value="P:mitotic cytokinesis"/>
    <property type="evidence" value="ECO:0007669"/>
    <property type="project" value="TreeGrafter"/>
</dbReference>
<evidence type="ECO:0000256" key="2">
    <source>
        <dbReference type="ARBA" id="ARBA00022490"/>
    </source>
</evidence>
<dbReference type="SUPFAM" id="SSF47473">
    <property type="entry name" value="EF-hand"/>
    <property type="match status" value="1"/>
</dbReference>
<dbReference type="Proteomes" id="UP000019149">
    <property type="component" value="Unassembled WGS sequence"/>
</dbReference>
<dbReference type="GO" id="GO:0005930">
    <property type="term" value="C:axoneme"/>
    <property type="evidence" value="ECO:0007669"/>
    <property type="project" value="UniProtKB-SubCell"/>
</dbReference>
<comment type="caution">
    <text evidence="8">The sequence shown here is derived from an EMBL/GenBank/DDBJ whole genome shotgun (WGS) entry which is preliminary data.</text>
</comment>
<dbReference type="OrthoDB" id="10255210at2759"/>
<feature type="transmembrane region" description="Helical" evidence="6">
    <location>
        <begin position="97"/>
        <end position="122"/>
    </location>
</feature>
<feature type="domain" description="DM10" evidence="7">
    <location>
        <begin position="421"/>
        <end position="526"/>
    </location>
</feature>
<dbReference type="FunFam" id="2.30.29.170:FF:000002">
    <property type="entry name" value="EF-hand domain (C-terminal) containing 1"/>
    <property type="match status" value="1"/>
</dbReference>
<sequence>MALFDANTSDVENRCLFICYLTLTISASLTHFIAFVSPYWVVAGSGAYALFNRIGLWTVCFDGYMRPNQFNKAYFGCFYVYHTEYDLIREWLNPVEVWLYVIQIISSVGILSEGIVLFCVLCQATGRLVIERLNITKWLMTGHFIAVHAKTAKAWLVGHENREDADDEVQDDDDRNVEDEIRKLASTFNSRDYSQPGGYLHARAADFVIPTESEIVEDLGDIDDGDNDLVLPMVVSLLRRRPRGSRRFKTTRKQQGQSLTFFGCKKVLDPNPTATPAILLHLELSPICEWYCGMENALDLHCSRQSNAPKRGCSNELQYNLLVAKRSSDEYKMEKLPCLPGYNLMNLTKTRFHRSQTLNYRSGYRIPDPYPSVGIGGYPLKVNQPTESDLDELVNYHPLLTNSRNKVVPLPEFTPDYVAFDKKVLRFYGYFKESVTESAEEHYRVRNVMIYYHLEDDSMHIYEPIEFNSGLPQGRIVNRQRIPKNGLGDYYTWKDLNLGMNITIYGRVYRIANCDTFTRNFFESEGIELNESESIPKDPYLENRAMCEKVQSTIAKSTFDTRRQHCELDRQVLRFFAVWDGTKELLGDLRKFSILYYLSDDTMEVREHHTRNNGRDPCSVLIRRHRFFKNHDNIPATFPIVCLEISSNEIKECYSPKDLRIGESIVIYGRPFLLYDCDSFTKAWYYQNFGLTDFKPISVGQKDPGIREPEQPYCNESEFLGHNPHSISDSHCTRTKFNLGKQADHSTKALRYGAKLASGYPNDSQRKFIISYRLVDDTIHIWEIPVRNSGFPGGTFLKPTRIVKPGSTVEKPDYYGPKDFFIGSIIDAFGTRFLITDADEYVVKFMEAHQDQFPESLIGNLSSKVVSDIIMKSTVESRSCKKGSAANLQRNPGDIDKLVGELAVQFRKLALSAETRMDAFFLKYNKDRLCFVDVETLKDICKKLQLPGDEDVLNHFLDKYGTNGRMTIDEFRAFFLDKPKPECSMVTCANSKPCI</sequence>
<evidence type="ECO:0000256" key="4">
    <source>
        <dbReference type="ARBA" id="ARBA00023212"/>
    </source>
</evidence>
<feature type="domain" description="DM10" evidence="7">
    <location>
        <begin position="569"/>
        <end position="689"/>
    </location>
</feature>
<dbReference type="PANTHER" id="PTHR12086:SF9">
    <property type="entry name" value="EF-HAND DOMAIN-CONTAINING PROTEIN 1"/>
    <property type="match status" value="1"/>
</dbReference>
<dbReference type="GO" id="GO:0007052">
    <property type="term" value="P:mitotic spindle organization"/>
    <property type="evidence" value="ECO:0007669"/>
    <property type="project" value="TreeGrafter"/>
</dbReference>
<feature type="domain" description="DM10" evidence="7">
    <location>
        <begin position="746"/>
        <end position="850"/>
    </location>
</feature>
<dbReference type="Gene3D" id="1.10.238.10">
    <property type="entry name" value="EF-hand"/>
    <property type="match status" value="1"/>
</dbReference>
<dbReference type="STRING" id="6210.W6USH1"/>
<reference evidence="8 9" key="1">
    <citation type="journal article" date="2013" name="Nat. Genet.">
        <title>The genome of the hydatid tapeworm Echinococcus granulosus.</title>
        <authorList>
            <person name="Zheng H."/>
            <person name="Zhang W."/>
            <person name="Zhang L."/>
            <person name="Zhang Z."/>
            <person name="Li J."/>
            <person name="Lu G."/>
            <person name="Zhu Y."/>
            <person name="Wang Y."/>
            <person name="Huang Y."/>
            <person name="Liu J."/>
            <person name="Kang H."/>
            <person name="Chen J."/>
            <person name="Wang L."/>
            <person name="Chen A."/>
            <person name="Yu S."/>
            <person name="Gao Z."/>
            <person name="Jin L."/>
            <person name="Gu W."/>
            <person name="Wang Z."/>
            <person name="Zhao L."/>
            <person name="Shi B."/>
            <person name="Wen H."/>
            <person name="Lin R."/>
            <person name="Jones M.K."/>
            <person name="Brejova B."/>
            <person name="Vinar T."/>
            <person name="Zhao G."/>
            <person name="McManus D.P."/>
            <person name="Chen Z."/>
            <person name="Zhou Y."/>
            <person name="Wang S."/>
        </authorList>
    </citation>
    <scope>NUCLEOTIDE SEQUENCE [LARGE SCALE GENOMIC DNA]</scope>
</reference>
<keyword evidence="6" id="KW-1133">Transmembrane helix</keyword>
<evidence type="ECO:0000256" key="1">
    <source>
        <dbReference type="ARBA" id="ARBA00004430"/>
    </source>
</evidence>
<keyword evidence="6" id="KW-0812">Transmembrane</keyword>
<keyword evidence="5" id="KW-0966">Cell projection</keyword>
<keyword evidence="3" id="KW-0677">Repeat</keyword>
<dbReference type="Pfam" id="PF06565">
    <property type="entry name" value="DM10_dom"/>
    <property type="match status" value="3"/>
</dbReference>